<proteinExistence type="predicted"/>
<accession>A0A1W6MMZ1</accession>
<dbReference type="AlphaFoldDB" id="A0A1W6MMZ1"/>
<dbReference type="STRING" id="331648.BST97_13095"/>
<name>A0A1W6MMZ1_9FLAO</name>
<dbReference type="Proteomes" id="UP000193431">
    <property type="component" value="Chromosome"/>
</dbReference>
<gene>
    <name evidence="1" type="ORF">BST97_13095</name>
</gene>
<protein>
    <submittedName>
        <fullName evidence="1">Uncharacterized protein</fullName>
    </submittedName>
</protein>
<dbReference type="EMBL" id="CP019344">
    <property type="protein sequence ID" value="ARN78849.1"/>
    <property type="molecule type" value="Genomic_DNA"/>
</dbReference>
<reference evidence="1 2" key="1">
    <citation type="submission" date="2016-11" db="EMBL/GenBank/DDBJ databases">
        <title>Trade-off between light-utilization and light-protection in marine flavobacteria.</title>
        <authorList>
            <person name="Kumagai Y."/>
        </authorList>
    </citation>
    <scope>NUCLEOTIDE SEQUENCE [LARGE SCALE GENOMIC DNA]</scope>
    <source>
        <strain evidence="1 2">JCM 13191</strain>
    </source>
</reference>
<evidence type="ECO:0000313" key="1">
    <source>
        <dbReference type="EMBL" id="ARN78849.1"/>
    </source>
</evidence>
<keyword evidence="2" id="KW-1185">Reference proteome</keyword>
<sequence>MVSDTVDQVDLVYDKVSEALRFRESEPELDISAMENSYDSLRFLVHRWKGDDSKFYSILFWTVSTTVSPFNIMQAIM</sequence>
<evidence type="ECO:0000313" key="2">
    <source>
        <dbReference type="Proteomes" id="UP000193431"/>
    </source>
</evidence>
<organism evidence="1 2">
    <name type="scientific">Nonlabens spongiae</name>
    <dbReference type="NCBI Taxonomy" id="331648"/>
    <lineage>
        <taxon>Bacteria</taxon>
        <taxon>Pseudomonadati</taxon>
        <taxon>Bacteroidota</taxon>
        <taxon>Flavobacteriia</taxon>
        <taxon>Flavobacteriales</taxon>
        <taxon>Flavobacteriaceae</taxon>
        <taxon>Nonlabens</taxon>
    </lineage>
</organism>